<evidence type="ECO:0000256" key="5">
    <source>
        <dbReference type="SAM" id="Phobius"/>
    </source>
</evidence>
<feature type="transmembrane region" description="Helical" evidence="5">
    <location>
        <begin position="88"/>
        <end position="112"/>
    </location>
</feature>
<evidence type="ECO:0000256" key="3">
    <source>
        <dbReference type="ARBA" id="ARBA00022989"/>
    </source>
</evidence>
<keyword evidence="2 5" id="KW-0812">Transmembrane</keyword>
<dbReference type="PROSITE" id="PS51257">
    <property type="entry name" value="PROKAR_LIPOPROTEIN"/>
    <property type="match status" value="1"/>
</dbReference>
<dbReference type="InParanoid" id="K1W8H9"/>
<dbReference type="Pfam" id="PF01284">
    <property type="entry name" value="MARVEL"/>
    <property type="match status" value="1"/>
</dbReference>
<evidence type="ECO:0000313" key="8">
    <source>
        <dbReference type="Proteomes" id="UP000006757"/>
    </source>
</evidence>
<dbReference type="STRING" id="1220162.K1W8H9"/>
<evidence type="ECO:0000256" key="2">
    <source>
        <dbReference type="ARBA" id="ARBA00022692"/>
    </source>
</evidence>
<dbReference type="Proteomes" id="UP000006757">
    <property type="component" value="Unassembled WGS sequence"/>
</dbReference>
<keyword evidence="8" id="KW-1185">Reference proteome</keyword>
<dbReference type="eggNOG" id="ENOG502S522">
    <property type="taxonomic scope" value="Eukaryota"/>
</dbReference>
<proteinExistence type="predicted"/>
<dbReference type="EMBL" id="AMBO01000400">
    <property type="protein sequence ID" value="EKC97953.1"/>
    <property type="molecule type" value="Genomic_DNA"/>
</dbReference>
<gene>
    <name evidence="7" type="ORF">A1Q2_07750</name>
</gene>
<feature type="domain" description="MARVEL" evidence="6">
    <location>
        <begin position="15"/>
        <end position="141"/>
    </location>
</feature>
<name>K1W8H9_TRIAC</name>
<dbReference type="OMA" id="TYCGQLN"/>
<evidence type="ECO:0000256" key="1">
    <source>
        <dbReference type="ARBA" id="ARBA00004141"/>
    </source>
</evidence>
<evidence type="ECO:0000313" key="7">
    <source>
        <dbReference type="EMBL" id="EKC97953.1"/>
    </source>
</evidence>
<dbReference type="GO" id="GO:0016020">
    <property type="term" value="C:membrane"/>
    <property type="evidence" value="ECO:0007669"/>
    <property type="project" value="UniProtKB-SubCell"/>
</dbReference>
<keyword evidence="3 5" id="KW-1133">Transmembrane helix</keyword>
<feature type="transmembrane region" description="Helical" evidence="5">
    <location>
        <begin position="12"/>
        <end position="34"/>
    </location>
</feature>
<evidence type="ECO:0000256" key="4">
    <source>
        <dbReference type="ARBA" id="ARBA00023136"/>
    </source>
</evidence>
<organism evidence="7 8">
    <name type="scientific">Trichosporon asahii var. asahii (strain CBS 8904)</name>
    <name type="common">Yeast</name>
    <dbReference type="NCBI Taxonomy" id="1220162"/>
    <lineage>
        <taxon>Eukaryota</taxon>
        <taxon>Fungi</taxon>
        <taxon>Dikarya</taxon>
        <taxon>Basidiomycota</taxon>
        <taxon>Agaricomycotina</taxon>
        <taxon>Tremellomycetes</taxon>
        <taxon>Trichosporonales</taxon>
        <taxon>Trichosporonaceae</taxon>
        <taxon>Trichosporon</taxon>
    </lineage>
</organism>
<feature type="transmembrane region" description="Helical" evidence="5">
    <location>
        <begin position="132"/>
        <end position="154"/>
    </location>
</feature>
<dbReference type="InterPro" id="IPR008253">
    <property type="entry name" value="Marvel"/>
</dbReference>
<evidence type="ECO:0000259" key="6">
    <source>
        <dbReference type="Pfam" id="PF01284"/>
    </source>
</evidence>
<protein>
    <recommendedName>
        <fullName evidence="6">MARVEL domain-containing protein</fullName>
    </recommendedName>
</protein>
<comment type="caution">
    <text evidence="7">The sequence shown here is derived from an EMBL/GenBank/DDBJ whole genome shotgun (WGS) entry which is preliminary data.</text>
</comment>
<comment type="subcellular location">
    <subcellularLocation>
        <location evidence="1">Membrane</location>
        <topology evidence="1">Multi-pass membrane protein</topology>
    </subcellularLocation>
</comment>
<feature type="transmembrane region" description="Helical" evidence="5">
    <location>
        <begin position="54"/>
        <end position="76"/>
    </location>
</feature>
<dbReference type="AlphaFoldDB" id="K1W8H9"/>
<dbReference type="HOGENOM" id="CLU_109463_0_1_1"/>
<sequence length="172" mass="18574">MGDAARYVARSSPIVLGIISLFSLIVACITSYLVAKGNGHEGYVNNSYRDRTRFLMFVGWWTFLTSIVYIVAFFVSAMSVVASVLSHLIYISITWVFWLCGAASYAAMMGGGAHCGQPGAPPHCSHYVAAEAFAWINFILLSVCLAILIAMTIAGTRRGDRLTSSFIDAANA</sequence>
<accession>K1W8H9</accession>
<keyword evidence="4 5" id="KW-0472">Membrane</keyword>
<dbReference type="OrthoDB" id="2117453at2759"/>
<reference evidence="7 8" key="1">
    <citation type="journal article" date="2012" name="Eukaryot. Cell">
        <title>Genome sequence of the Trichosporon asahii environmental strain CBS 8904.</title>
        <authorList>
            <person name="Yang R.Y."/>
            <person name="Li H.T."/>
            <person name="Zhu H."/>
            <person name="Zhou G.P."/>
            <person name="Wang M."/>
            <person name="Wang L."/>
        </authorList>
    </citation>
    <scope>NUCLEOTIDE SEQUENCE [LARGE SCALE GENOMIC DNA]</scope>
    <source>
        <strain evidence="7 8">CBS 8904</strain>
    </source>
</reference>